<dbReference type="RefSeq" id="WP_227565431.1">
    <property type="nucleotide sequence ID" value="NZ_CP101989.1"/>
</dbReference>
<protein>
    <submittedName>
        <fullName evidence="4">Glycerophosphoryl diester phosphodiesterase membrane domain-containing protein</fullName>
    </submittedName>
</protein>
<feature type="transmembrane region" description="Helical" evidence="2">
    <location>
        <begin position="217"/>
        <end position="247"/>
    </location>
</feature>
<name>A0ABY5K0C5_9CELL</name>
<reference evidence="4 5" key="1">
    <citation type="submission" date="2022-07" db="EMBL/GenBank/DDBJ databases">
        <title>Novel species in genus cellulomonas.</title>
        <authorList>
            <person name="Ye L."/>
        </authorList>
    </citation>
    <scope>NUCLEOTIDE SEQUENCE [LARGE SCALE GENOMIC DNA]</scope>
    <source>
        <strain evidence="5">zg-Y908</strain>
    </source>
</reference>
<organism evidence="4 5">
    <name type="scientific">Cellulomonas wangsupingiae</name>
    <dbReference type="NCBI Taxonomy" id="2968085"/>
    <lineage>
        <taxon>Bacteria</taxon>
        <taxon>Bacillati</taxon>
        <taxon>Actinomycetota</taxon>
        <taxon>Actinomycetes</taxon>
        <taxon>Micrococcales</taxon>
        <taxon>Cellulomonadaceae</taxon>
        <taxon>Cellulomonas</taxon>
    </lineage>
</organism>
<feature type="compositionally biased region" description="Low complexity" evidence="1">
    <location>
        <begin position="60"/>
        <end position="78"/>
    </location>
</feature>
<accession>A0ABY5K0C5</accession>
<sequence>MTSPQDDGAGPAGWASPAGPPAGGRATPPPPPAAPGAPGGASSWGEPPTPPAWGGPPAPTGWGPAAAPPGTGAAPPVAGTPGWHLPVLQPGIIPLRPLGLGEILDGAVRAIRANPAVMFGLSAVVVTVAVALQTLVQLYVSSLLGMALGDAALEEGLSSADTAVMSELLSTSGGQVLTQPLLVPVTSVLTGLLIVSVSQSVLGRRVALREVWRTRRVWFLVGWGLLQLLASLLAAALGVGAVVALAAAGATGAAVATALLGGVALFAALVWVTTRTLLVPPALMLEGKPFWRSVARAWRLTRGSFWRLLGIYVLANLLVLALMYLFVVPAGMVAGLVSLSSGSDDITVLVSAVAQVLGMTLSTTFLAAVVALLYVDVRIRREGLDLELARAAAADA</sequence>
<keyword evidence="2" id="KW-1133">Transmembrane helix</keyword>
<feature type="compositionally biased region" description="Pro residues" evidence="1">
    <location>
        <begin position="47"/>
        <end position="59"/>
    </location>
</feature>
<feature type="compositionally biased region" description="Low complexity" evidence="1">
    <location>
        <begin position="8"/>
        <end position="17"/>
    </location>
</feature>
<keyword evidence="2" id="KW-0472">Membrane</keyword>
<feature type="transmembrane region" description="Helical" evidence="2">
    <location>
        <begin position="253"/>
        <end position="274"/>
    </location>
</feature>
<keyword evidence="5" id="KW-1185">Reference proteome</keyword>
<feature type="transmembrane region" description="Helical" evidence="2">
    <location>
        <begin position="305"/>
        <end position="326"/>
    </location>
</feature>
<evidence type="ECO:0000256" key="2">
    <source>
        <dbReference type="SAM" id="Phobius"/>
    </source>
</evidence>
<evidence type="ECO:0000256" key="1">
    <source>
        <dbReference type="SAM" id="MobiDB-lite"/>
    </source>
</evidence>
<dbReference type="EMBL" id="CP101989">
    <property type="protein sequence ID" value="UUI63887.1"/>
    <property type="molecule type" value="Genomic_DNA"/>
</dbReference>
<dbReference type="Pfam" id="PF10110">
    <property type="entry name" value="GPDPase_memb"/>
    <property type="match status" value="1"/>
</dbReference>
<dbReference type="Proteomes" id="UP001317322">
    <property type="component" value="Chromosome"/>
</dbReference>
<feature type="domain" description="Glycerophosphoryl diester phosphodiesterase membrane" evidence="3">
    <location>
        <begin position="259"/>
        <end position="375"/>
    </location>
</feature>
<feature type="transmembrane region" description="Helical" evidence="2">
    <location>
        <begin position="346"/>
        <end position="375"/>
    </location>
</feature>
<dbReference type="InterPro" id="IPR018476">
    <property type="entry name" value="GlyceroP-diester-Pdiesterase_M"/>
</dbReference>
<feature type="transmembrane region" description="Helical" evidence="2">
    <location>
        <begin position="116"/>
        <end position="140"/>
    </location>
</feature>
<feature type="transmembrane region" description="Helical" evidence="2">
    <location>
        <begin position="176"/>
        <end position="197"/>
    </location>
</feature>
<feature type="region of interest" description="Disordered" evidence="1">
    <location>
        <begin position="1"/>
        <end position="78"/>
    </location>
</feature>
<proteinExistence type="predicted"/>
<keyword evidence="2" id="KW-0812">Transmembrane</keyword>
<evidence type="ECO:0000259" key="3">
    <source>
        <dbReference type="Pfam" id="PF10110"/>
    </source>
</evidence>
<gene>
    <name evidence="4" type="ORF">NP075_12170</name>
</gene>
<evidence type="ECO:0000313" key="5">
    <source>
        <dbReference type="Proteomes" id="UP001317322"/>
    </source>
</evidence>
<evidence type="ECO:0000313" key="4">
    <source>
        <dbReference type="EMBL" id="UUI63887.1"/>
    </source>
</evidence>